<reference evidence="2" key="1">
    <citation type="submission" date="2015-09" db="EMBL/GenBank/DDBJ databases">
        <authorList>
            <person name="Jackson K.R."/>
            <person name="Lunt B.L."/>
            <person name="Fisher J.N.B."/>
            <person name="Gardner A.V."/>
            <person name="Bailey M.E."/>
            <person name="Deus L.M."/>
            <person name="Earl A.S."/>
            <person name="Gibby P.D."/>
            <person name="Hartmann K.A."/>
            <person name="Liu J.E."/>
            <person name="Manci A.M."/>
            <person name="Nielsen D.A."/>
            <person name="Solomon M.B."/>
            <person name="Breakwell D.P."/>
            <person name="Burnett S.H."/>
            <person name="Grose J.H."/>
        </authorList>
    </citation>
    <scope>NUCLEOTIDE SEQUENCE</scope>
    <source>
        <strain evidence="2">7805</strain>
    </source>
</reference>
<dbReference type="AlphaFoldDB" id="A0A1J1JG98"/>
<organism evidence="2">
    <name type="scientific">Planktothrix agardhii</name>
    <name type="common">Oscillatoria agardhii</name>
    <dbReference type="NCBI Taxonomy" id="1160"/>
    <lineage>
        <taxon>Bacteria</taxon>
        <taxon>Bacillati</taxon>
        <taxon>Cyanobacteriota</taxon>
        <taxon>Cyanophyceae</taxon>
        <taxon>Oscillatoriophycideae</taxon>
        <taxon>Oscillatoriales</taxon>
        <taxon>Microcoleaceae</taxon>
        <taxon>Planktothrix</taxon>
    </lineage>
</organism>
<dbReference type="InterPro" id="IPR008538">
    <property type="entry name" value="Uma2"/>
</dbReference>
<dbReference type="RefSeq" id="WP_214560058.1">
    <property type="nucleotide sequence ID" value="NZ_CAJCFV010000081.1"/>
</dbReference>
<feature type="domain" description="Putative restriction endonuclease" evidence="1">
    <location>
        <begin position="22"/>
        <end position="190"/>
    </location>
</feature>
<dbReference type="InterPro" id="IPR011335">
    <property type="entry name" value="Restrct_endonuc-II-like"/>
</dbReference>
<dbReference type="PANTHER" id="PTHR36558:SF1">
    <property type="entry name" value="RESTRICTION ENDONUCLEASE DOMAIN-CONTAINING PROTEIN-RELATED"/>
    <property type="match status" value="1"/>
</dbReference>
<sequence length="216" mass="25798">MQTQEKSAIEKQPKTEKRYYTPEEYLALEETAIDKSEYHDGEIVTMTGGTTNHNKLAGNFYKKFPLTIKEQDYEIFINDVRLWIPQTRRYVYPDIMVIQEEPIYQENNQTVVTNPLVIIEVLSNSTKNYDRGNKFFFYRSIPTFREYILIDQYSYHIEQFAKNSKSKWELTEYDSEDSVLTLESVEFQIPMRDIYQRINFEANAEEVNELTDEIQQ</sequence>
<gene>
    <name evidence="2" type="ORF">PLAM_2516</name>
</gene>
<dbReference type="PANTHER" id="PTHR36558">
    <property type="entry name" value="GLR1098 PROTEIN"/>
    <property type="match status" value="1"/>
</dbReference>
<proteinExistence type="predicted"/>
<dbReference type="Gene3D" id="3.90.1570.10">
    <property type="entry name" value="tt1808, chain A"/>
    <property type="match status" value="1"/>
</dbReference>
<dbReference type="EMBL" id="LO018304">
    <property type="protein sequence ID" value="CUM60482.1"/>
    <property type="molecule type" value="Genomic_DNA"/>
</dbReference>
<evidence type="ECO:0000259" key="1">
    <source>
        <dbReference type="Pfam" id="PF05685"/>
    </source>
</evidence>
<evidence type="ECO:0000313" key="2">
    <source>
        <dbReference type="EMBL" id="CUM60482.1"/>
    </source>
</evidence>
<dbReference type="Pfam" id="PF05685">
    <property type="entry name" value="Uma2"/>
    <property type="match status" value="1"/>
</dbReference>
<dbReference type="CDD" id="cd06260">
    <property type="entry name" value="DUF820-like"/>
    <property type="match status" value="1"/>
</dbReference>
<dbReference type="InterPro" id="IPR012296">
    <property type="entry name" value="Nuclease_put_TT1808"/>
</dbReference>
<protein>
    <recommendedName>
        <fullName evidence="1">Putative restriction endonuclease domain-containing protein</fullName>
    </recommendedName>
</protein>
<dbReference type="SUPFAM" id="SSF52980">
    <property type="entry name" value="Restriction endonuclease-like"/>
    <property type="match status" value="1"/>
</dbReference>
<accession>A0A1J1JG98</accession>
<name>A0A1J1JG98_PLAAG</name>